<comment type="function">
    <text evidence="5">This is one of the proteins that binds to the 5S RNA in the ribosome where it forms part of the central protuberance.</text>
</comment>
<dbReference type="STRING" id="1003.SAMN04488541_100256"/>
<evidence type="ECO:0000256" key="2">
    <source>
        <dbReference type="ARBA" id="ARBA00022884"/>
    </source>
</evidence>
<dbReference type="PANTHER" id="PTHR33284:SF1">
    <property type="entry name" value="RIBOSOMAL PROTEIN L25_GLN-TRNA SYNTHETASE, ANTI-CODON-BINDING DOMAIN-CONTAINING PROTEIN"/>
    <property type="match status" value="1"/>
</dbReference>
<reference evidence="9" key="1">
    <citation type="submission" date="2016-10" db="EMBL/GenBank/DDBJ databases">
        <authorList>
            <person name="Varghese N."/>
            <person name="Submissions S."/>
        </authorList>
    </citation>
    <scope>NUCLEOTIDE SEQUENCE [LARGE SCALE GENOMIC DNA]</scope>
    <source>
        <strain>GEY</strain>
        <strain evidence="9">DSM 9560</strain>
    </source>
</reference>
<evidence type="ECO:0000256" key="3">
    <source>
        <dbReference type="ARBA" id="ARBA00022980"/>
    </source>
</evidence>
<keyword evidence="2 5" id="KW-0694">RNA-binding</keyword>
<dbReference type="InterPro" id="IPR020056">
    <property type="entry name" value="Rbsml_bL25/Gln-tRNA_synth_N"/>
</dbReference>
<dbReference type="NCBIfam" id="NF004132">
    <property type="entry name" value="PRK05618.2-2"/>
    <property type="match status" value="1"/>
</dbReference>
<dbReference type="InterPro" id="IPR037121">
    <property type="entry name" value="Ribosomal_bL25_C"/>
</dbReference>
<organism evidence="8 9">
    <name type="scientific">Thermoflexibacter ruber</name>
    <dbReference type="NCBI Taxonomy" id="1003"/>
    <lineage>
        <taxon>Bacteria</taxon>
        <taxon>Pseudomonadati</taxon>
        <taxon>Bacteroidota</taxon>
        <taxon>Cytophagia</taxon>
        <taxon>Cytophagales</taxon>
        <taxon>Thermoflexibacteraceae</taxon>
        <taxon>Thermoflexibacter</taxon>
    </lineage>
</organism>
<gene>
    <name evidence="5" type="primary">rplY</name>
    <name evidence="5" type="synonym">ctc</name>
    <name evidence="8" type="ORF">SAMN04488541_100256</name>
</gene>
<dbReference type="Pfam" id="PF14693">
    <property type="entry name" value="Ribosomal_TL5_C"/>
    <property type="match status" value="1"/>
</dbReference>
<dbReference type="EMBL" id="FONY01000002">
    <property type="protein sequence ID" value="SFE48761.1"/>
    <property type="molecule type" value="Genomic_DNA"/>
</dbReference>
<comment type="subunit">
    <text evidence="5">Part of the 50S ribosomal subunit; part of the 5S rRNA/L5/L18/L25 subcomplex. Contacts the 5S rRNA. Binds to the 5S rRNA independently of L5 and L18.</text>
</comment>
<keyword evidence="3 5" id="KW-0689">Ribosomal protein</keyword>
<sequence length="189" mass="21009">MEKLEIIGYKRANLGKANARELRKEAMVPAVVYGGKQHIHCVIPMIMFKKLVYTPEVYEVELNIEGDIYRCILQDIQFHPVNEIILHADFLELDENKPVKLEVPLRLVGSAPGVQKGGKLFQKIERVKVKALPKNLPSQVTVDVSGLDLGKSVRISDAKAEGFEILTNPAVTVATVTVPRELKGKTNEA</sequence>
<evidence type="ECO:0000259" key="7">
    <source>
        <dbReference type="Pfam" id="PF14693"/>
    </source>
</evidence>
<protein>
    <recommendedName>
        <fullName evidence="5">Large ribosomal subunit protein bL25</fullName>
    </recommendedName>
    <alternativeName>
        <fullName evidence="5">General stress protein CTC</fullName>
    </alternativeName>
</protein>
<dbReference type="HAMAP" id="MF_01334">
    <property type="entry name" value="Ribosomal_bL25_CTC"/>
    <property type="match status" value="1"/>
</dbReference>
<dbReference type="Gene3D" id="2.170.120.20">
    <property type="entry name" value="Ribosomal protein L25, beta domain"/>
    <property type="match status" value="1"/>
</dbReference>
<evidence type="ECO:0000256" key="1">
    <source>
        <dbReference type="ARBA" id="ARBA00022730"/>
    </source>
</evidence>
<dbReference type="AlphaFoldDB" id="A0A1I2AXR6"/>
<keyword evidence="9" id="KW-1185">Reference proteome</keyword>
<dbReference type="CDD" id="cd00495">
    <property type="entry name" value="Ribosomal_L25_TL5_CTC"/>
    <property type="match status" value="1"/>
</dbReference>
<dbReference type="NCBIfam" id="TIGR00731">
    <property type="entry name" value="bL25_bact_ctc"/>
    <property type="match status" value="1"/>
</dbReference>
<dbReference type="InterPro" id="IPR020057">
    <property type="entry name" value="Ribosomal_bL25_b-dom"/>
</dbReference>
<keyword evidence="4 5" id="KW-0687">Ribonucleoprotein</keyword>
<name>A0A1I2AXR6_9BACT</name>
<feature type="domain" description="Large ribosomal subunit protein bL25 L25" evidence="6">
    <location>
        <begin position="9"/>
        <end position="90"/>
    </location>
</feature>
<evidence type="ECO:0000256" key="5">
    <source>
        <dbReference type="HAMAP-Rule" id="MF_01334"/>
    </source>
</evidence>
<dbReference type="GO" id="GO:0008097">
    <property type="term" value="F:5S rRNA binding"/>
    <property type="evidence" value="ECO:0007669"/>
    <property type="project" value="InterPro"/>
</dbReference>
<evidence type="ECO:0000256" key="4">
    <source>
        <dbReference type="ARBA" id="ARBA00023274"/>
    </source>
</evidence>
<dbReference type="InterPro" id="IPR001021">
    <property type="entry name" value="Ribosomal_bL25_long"/>
</dbReference>
<dbReference type="InterPro" id="IPR029751">
    <property type="entry name" value="Ribosomal_L25_dom"/>
</dbReference>
<dbReference type="RefSeq" id="WP_091538730.1">
    <property type="nucleotide sequence ID" value="NZ_FONY01000002.1"/>
</dbReference>
<dbReference type="GO" id="GO:0022625">
    <property type="term" value="C:cytosolic large ribosomal subunit"/>
    <property type="evidence" value="ECO:0007669"/>
    <property type="project" value="TreeGrafter"/>
</dbReference>
<dbReference type="Pfam" id="PF01386">
    <property type="entry name" value="Ribosomal_L25p"/>
    <property type="match status" value="1"/>
</dbReference>
<evidence type="ECO:0000313" key="8">
    <source>
        <dbReference type="EMBL" id="SFE48761.1"/>
    </source>
</evidence>
<dbReference type="SUPFAM" id="SSF50715">
    <property type="entry name" value="Ribosomal protein L25-like"/>
    <property type="match status" value="1"/>
</dbReference>
<feature type="domain" description="Large ribosomal subunit protein bL25 beta" evidence="7">
    <location>
        <begin position="99"/>
        <end position="180"/>
    </location>
</feature>
<dbReference type="InterPro" id="IPR020930">
    <property type="entry name" value="Ribosomal_uL5_bac-type"/>
</dbReference>
<comment type="similarity">
    <text evidence="5">Belongs to the bacterial ribosomal protein bL25 family. CTC subfamily.</text>
</comment>
<dbReference type="GO" id="GO:0006412">
    <property type="term" value="P:translation"/>
    <property type="evidence" value="ECO:0007669"/>
    <property type="project" value="UniProtKB-UniRule"/>
</dbReference>
<accession>A0A1I2AXR6</accession>
<dbReference type="OrthoDB" id="9786489at2"/>
<dbReference type="Gene3D" id="2.40.240.10">
    <property type="entry name" value="Ribosomal Protein L25, Chain P"/>
    <property type="match status" value="1"/>
</dbReference>
<dbReference type="GO" id="GO:0003735">
    <property type="term" value="F:structural constituent of ribosome"/>
    <property type="evidence" value="ECO:0007669"/>
    <property type="project" value="InterPro"/>
</dbReference>
<dbReference type="PANTHER" id="PTHR33284">
    <property type="entry name" value="RIBOSOMAL PROTEIN L25/GLN-TRNA SYNTHETASE, ANTI-CODON-BINDING DOMAIN-CONTAINING PROTEIN"/>
    <property type="match status" value="1"/>
</dbReference>
<dbReference type="Proteomes" id="UP000199513">
    <property type="component" value="Unassembled WGS sequence"/>
</dbReference>
<dbReference type="InterPro" id="IPR011035">
    <property type="entry name" value="Ribosomal_bL25/Gln-tRNA_synth"/>
</dbReference>
<proteinExistence type="inferred from homology"/>
<keyword evidence="1 5" id="KW-0699">rRNA-binding</keyword>
<evidence type="ECO:0000313" key="9">
    <source>
        <dbReference type="Proteomes" id="UP000199513"/>
    </source>
</evidence>
<evidence type="ECO:0000259" key="6">
    <source>
        <dbReference type="Pfam" id="PF01386"/>
    </source>
</evidence>